<dbReference type="RefSeq" id="WP_227195547.1">
    <property type="nucleotide sequence ID" value="NZ_JAHOOU010000115.1"/>
</dbReference>
<dbReference type="EMBL" id="JAJCQG010000121">
    <property type="protein sequence ID" value="MCB7283564.1"/>
    <property type="molecule type" value="Genomic_DNA"/>
</dbReference>
<evidence type="ECO:0000256" key="7">
    <source>
        <dbReference type="ARBA" id="ARBA00047575"/>
    </source>
</evidence>
<comment type="caution">
    <text evidence="8">Lacks conserved residue(s) required for the propagation of feature annotation.</text>
</comment>
<keyword evidence="2" id="KW-0520">NAD</keyword>
<dbReference type="Proteomes" id="UP001199363">
    <property type="component" value="Unassembled WGS sequence"/>
</dbReference>
<dbReference type="InterPro" id="IPR026590">
    <property type="entry name" value="Ssirtuin_cat_dom"/>
</dbReference>
<comment type="catalytic activity">
    <reaction evidence="7">
        <text>NAD(+) + H2O = ADP-D-ribose + nicotinamide + H(+)</text>
        <dbReference type="Rhea" id="RHEA:16301"/>
        <dbReference type="ChEBI" id="CHEBI:15377"/>
        <dbReference type="ChEBI" id="CHEBI:15378"/>
        <dbReference type="ChEBI" id="CHEBI:17154"/>
        <dbReference type="ChEBI" id="CHEBI:57540"/>
        <dbReference type="ChEBI" id="CHEBI:57967"/>
        <dbReference type="EC" id="3.2.2.5"/>
    </reaction>
    <physiologicalReaction direction="left-to-right" evidence="7">
        <dbReference type="Rhea" id="RHEA:16302"/>
    </physiologicalReaction>
</comment>
<dbReference type="Pfam" id="PF13289">
    <property type="entry name" value="SIR2_2"/>
    <property type="match status" value="1"/>
</dbReference>
<name>A0AAW4V181_PHOVU</name>
<dbReference type="CDD" id="cd01406">
    <property type="entry name" value="SIR2-like"/>
    <property type="match status" value="1"/>
</dbReference>
<evidence type="ECO:0000313" key="11">
    <source>
        <dbReference type="Proteomes" id="UP001199363"/>
    </source>
</evidence>
<keyword evidence="3" id="KW-0051">Antiviral defense</keyword>
<evidence type="ECO:0000256" key="1">
    <source>
        <dbReference type="ARBA" id="ARBA00022801"/>
    </source>
</evidence>
<comment type="caution">
    <text evidence="10">The sequence shown here is derived from an EMBL/GenBank/DDBJ whole genome shotgun (WGS) entry which is preliminary data.</text>
</comment>
<comment type="similarity">
    <text evidence="5">Belongs to the soluble Thoeris ThsA family.</text>
</comment>
<dbReference type="Pfam" id="PF18185">
    <property type="entry name" value="STALD"/>
    <property type="match status" value="1"/>
</dbReference>
<evidence type="ECO:0000256" key="2">
    <source>
        <dbReference type="ARBA" id="ARBA00023027"/>
    </source>
</evidence>
<evidence type="ECO:0000256" key="3">
    <source>
        <dbReference type="ARBA" id="ARBA00023118"/>
    </source>
</evidence>
<evidence type="ECO:0000259" key="9">
    <source>
        <dbReference type="PROSITE" id="PS50305"/>
    </source>
</evidence>
<dbReference type="AlphaFoldDB" id="A0AAW4V181"/>
<sequence>MPIQKDIFIDNYLQALNNGDAAIFAGAGLSVPSGCVNWKQLLNGIAAELALDIEKESDLVAIAQYHYNKSGNNRTKLNEIIRDAFQTGKFPNENHNILAHLPISTYWTTNYDKLIEKSLENNGKICDVKPCCASLTTSLKGRDAVVYKMHGDVDRPEESVLIRDDYESYYHQKTPFINALAGDLMTKTFLFIGFSFTDPNFSYICTHLRTHLKGNMRGHYCFLKDISDTDYPDRNQVEYEKRKLSYFIDDLKRFNIKTVLIKEYSEITEILQSIRRRYNSRTVYISGAAAEYKPNGKEAYEKFISKLSGRLICEGYKIVSGYGLGVGSAVM</sequence>
<dbReference type="InterPro" id="IPR029035">
    <property type="entry name" value="DHS-like_NAD/FAD-binding_dom"/>
</dbReference>
<protein>
    <recommendedName>
        <fullName evidence="6">NAD(+) hydrolase ThsA</fullName>
        <ecNumber evidence="4">3.2.2.5</ecNumber>
    </recommendedName>
</protein>
<dbReference type="PROSITE" id="PS50305">
    <property type="entry name" value="SIRTUIN"/>
    <property type="match status" value="1"/>
</dbReference>
<organism evidence="10 11">
    <name type="scientific">Phocaeicola vulgatus</name>
    <name type="common">Bacteroides vulgatus</name>
    <dbReference type="NCBI Taxonomy" id="821"/>
    <lineage>
        <taxon>Bacteria</taxon>
        <taxon>Pseudomonadati</taxon>
        <taxon>Bacteroidota</taxon>
        <taxon>Bacteroidia</taxon>
        <taxon>Bacteroidales</taxon>
        <taxon>Bacteroidaceae</taxon>
        <taxon>Phocaeicola</taxon>
    </lineage>
</organism>
<evidence type="ECO:0000256" key="6">
    <source>
        <dbReference type="ARBA" id="ARBA00035033"/>
    </source>
</evidence>
<keyword evidence="1" id="KW-0378">Hydrolase</keyword>
<reference evidence="10" key="1">
    <citation type="submission" date="2021-10" db="EMBL/GenBank/DDBJ databases">
        <title>Collection of gut derived symbiotic bacterial strains cultured from healthy donors.</title>
        <authorList>
            <person name="Lin H."/>
            <person name="Littmann E."/>
            <person name="Kohout C."/>
            <person name="Pamer E.G."/>
        </authorList>
    </citation>
    <scope>NUCLEOTIDE SEQUENCE</scope>
    <source>
        <strain evidence="10">DFI.1.167</strain>
    </source>
</reference>
<evidence type="ECO:0000256" key="8">
    <source>
        <dbReference type="PROSITE-ProRule" id="PRU00236"/>
    </source>
</evidence>
<dbReference type="InterPro" id="IPR041486">
    <property type="entry name" value="ThsA_STALD"/>
</dbReference>
<evidence type="ECO:0000313" key="10">
    <source>
        <dbReference type="EMBL" id="MCB7283564.1"/>
    </source>
</evidence>
<feature type="domain" description="Deacetylase sirtuin-type" evidence="9">
    <location>
        <begin position="1"/>
        <end position="294"/>
    </location>
</feature>
<evidence type="ECO:0000256" key="5">
    <source>
        <dbReference type="ARBA" id="ARBA00035014"/>
    </source>
</evidence>
<dbReference type="GO" id="GO:0051607">
    <property type="term" value="P:defense response to virus"/>
    <property type="evidence" value="ECO:0007669"/>
    <property type="project" value="UniProtKB-KW"/>
</dbReference>
<dbReference type="GO" id="GO:0003953">
    <property type="term" value="F:NAD+ nucleosidase activity"/>
    <property type="evidence" value="ECO:0007669"/>
    <property type="project" value="UniProtKB-EC"/>
</dbReference>
<gene>
    <name evidence="10" type="ORF">LI282_21365</name>
</gene>
<accession>A0AAW4V181</accession>
<dbReference type="EC" id="3.2.2.5" evidence="4"/>
<proteinExistence type="inferred from homology"/>
<evidence type="ECO:0000256" key="4">
    <source>
        <dbReference type="ARBA" id="ARBA00034327"/>
    </source>
</evidence>
<dbReference type="SUPFAM" id="SSF52467">
    <property type="entry name" value="DHS-like NAD/FAD-binding domain"/>
    <property type="match status" value="1"/>
</dbReference>